<protein>
    <submittedName>
        <fullName evidence="1">Uncharacterized protein</fullName>
    </submittedName>
</protein>
<evidence type="ECO:0000313" key="1">
    <source>
        <dbReference type="EMBL" id="JAD42188.1"/>
    </source>
</evidence>
<dbReference type="AlphaFoldDB" id="A0A0A9Q6D7"/>
<reference evidence="1" key="1">
    <citation type="submission" date="2014-09" db="EMBL/GenBank/DDBJ databases">
        <authorList>
            <person name="Magalhaes I.L.F."/>
            <person name="Oliveira U."/>
            <person name="Santos F.R."/>
            <person name="Vidigal T.H.D.A."/>
            <person name="Brescovit A.D."/>
            <person name="Santos A.J."/>
        </authorList>
    </citation>
    <scope>NUCLEOTIDE SEQUENCE</scope>
    <source>
        <tissue evidence="1">Shoot tissue taken approximately 20 cm above the soil surface</tissue>
    </source>
</reference>
<organism evidence="1">
    <name type="scientific">Arundo donax</name>
    <name type="common">Giant reed</name>
    <name type="synonym">Donax arundinaceus</name>
    <dbReference type="NCBI Taxonomy" id="35708"/>
    <lineage>
        <taxon>Eukaryota</taxon>
        <taxon>Viridiplantae</taxon>
        <taxon>Streptophyta</taxon>
        <taxon>Embryophyta</taxon>
        <taxon>Tracheophyta</taxon>
        <taxon>Spermatophyta</taxon>
        <taxon>Magnoliopsida</taxon>
        <taxon>Liliopsida</taxon>
        <taxon>Poales</taxon>
        <taxon>Poaceae</taxon>
        <taxon>PACMAD clade</taxon>
        <taxon>Arundinoideae</taxon>
        <taxon>Arundineae</taxon>
        <taxon>Arundo</taxon>
    </lineage>
</organism>
<accession>A0A0A9Q6D7</accession>
<sequence>MVHLTKSHGFFIVGTWEHVDGLIIVNTNETSRASICDD</sequence>
<reference evidence="1" key="2">
    <citation type="journal article" date="2015" name="Data Brief">
        <title>Shoot transcriptome of the giant reed, Arundo donax.</title>
        <authorList>
            <person name="Barrero R.A."/>
            <person name="Guerrero F.D."/>
            <person name="Moolhuijzen P."/>
            <person name="Goolsby J.A."/>
            <person name="Tidwell J."/>
            <person name="Bellgard S.E."/>
            <person name="Bellgard M.I."/>
        </authorList>
    </citation>
    <scope>NUCLEOTIDE SEQUENCE</scope>
    <source>
        <tissue evidence="1">Shoot tissue taken approximately 20 cm above the soil surface</tissue>
    </source>
</reference>
<name>A0A0A9Q6D7_ARUDO</name>
<dbReference type="EMBL" id="GBRH01255707">
    <property type="protein sequence ID" value="JAD42188.1"/>
    <property type="molecule type" value="Transcribed_RNA"/>
</dbReference>
<proteinExistence type="predicted"/>